<dbReference type="Proteomes" id="UP000324222">
    <property type="component" value="Unassembled WGS sequence"/>
</dbReference>
<name>A0A5B7G8K4_PORTR</name>
<evidence type="ECO:0000313" key="1">
    <source>
        <dbReference type="EMBL" id="MPC53448.1"/>
    </source>
</evidence>
<proteinExistence type="predicted"/>
<comment type="caution">
    <text evidence="1">The sequence shown here is derived from an EMBL/GenBank/DDBJ whole genome shotgun (WGS) entry which is preliminary data.</text>
</comment>
<sequence length="125" mass="14705">MKALQRCVVLPLTHIILTDMKVTVVGKMDFNNLRFFILEKKDYRCYVARSLHNKEKTIFNSFLFLERGNIVWHSQARMTIYVIEGLGKMHVISEGQTQHHQLQAQLTVQCPKVLYMLDYKMTLCI</sequence>
<evidence type="ECO:0000313" key="2">
    <source>
        <dbReference type="Proteomes" id="UP000324222"/>
    </source>
</evidence>
<accession>A0A5B7G8K4</accession>
<protein>
    <submittedName>
        <fullName evidence="1">Uncharacterized protein</fullName>
    </submittedName>
</protein>
<gene>
    <name evidence="1" type="ORF">E2C01_047340</name>
</gene>
<keyword evidence="2" id="KW-1185">Reference proteome</keyword>
<dbReference type="AlphaFoldDB" id="A0A5B7G8K4"/>
<reference evidence="1 2" key="1">
    <citation type="submission" date="2019-05" db="EMBL/GenBank/DDBJ databases">
        <title>Another draft genome of Portunus trituberculatus and its Hox gene families provides insights of decapod evolution.</title>
        <authorList>
            <person name="Jeong J.-H."/>
            <person name="Song I."/>
            <person name="Kim S."/>
            <person name="Choi T."/>
            <person name="Kim D."/>
            <person name="Ryu S."/>
            <person name="Kim W."/>
        </authorList>
    </citation>
    <scope>NUCLEOTIDE SEQUENCE [LARGE SCALE GENOMIC DNA]</scope>
    <source>
        <tissue evidence="1">Muscle</tissue>
    </source>
</reference>
<dbReference type="OrthoDB" id="6380913at2759"/>
<dbReference type="EMBL" id="VSRR010011630">
    <property type="protein sequence ID" value="MPC53448.1"/>
    <property type="molecule type" value="Genomic_DNA"/>
</dbReference>
<organism evidence="1 2">
    <name type="scientific">Portunus trituberculatus</name>
    <name type="common">Swimming crab</name>
    <name type="synonym">Neptunus trituberculatus</name>
    <dbReference type="NCBI Taxonomy" id="210409"/>
    <lineage>
        <taxon>Eukaryota</taxon>
        <taxon>Metazoa</taxon>
        <taxon>Ecdysozoa</taxon>
        <taxon>Arthropoda</taxon>
        <taxon>Crustacea</taxon>
        <taxon>Multicrustacea</taxon>
        <taxon>Malacostraca</taxon>
        <taxon>Eumalacostraca</taxon>
        <taxon>Eucarida</taxon>
        <taxon>Decapoda</taxon>
        <taxon>Pleocyemata</taxon>
        <taxon>Brachyura</taxon>
        <taxon>Eubrachyura</taxon>
        <taxon>Portunoidea</taxon>
        <taxon>Portunidae</taxon>
        <taxon>Portuninae</taxon>
        <taxon>Portunus</taxon>
    </lineage>
</organism>